<reference evidence="3 4" key="1">
    <citation type="submission" date="2018-10" db="EMBL/GenBank/DDBJ databases">
        <title>Draft genome of Mycobacterium hodleri strain B.</title>
        <authorList>
            <person name="Amande T.J."/>
            <person name="Mcgenity T.J."/>
        </authorList>
    </citation>
    <scope>NUCLEOTIDE SEQUENCE [LARGE SCALE GENOMIC DNA]</scope>
    <source>
        <strain evidence="3 4">B</strain>
    </source>
</reference>
<dbReference type="AlphaFoldDB" id="A0A544VWB4"/>
<evidence type="ECO:0000256" key="1">
    <source>
        <dbReference type="SAM" id="MobiDB-lite"/>
    </source>
</evidence>
<accession>A0A544VWB4</accession>
<evidence type="ECO:0000313" key="3">
    <source>
        <dbReference type="EMBL" id="TQR84259.1"/>
    </source>
</evidence>
<evidence type="ECO:0000256" key="2">
    <source>
        <dbReference type="SAM" id="SignalP"/>
    </source>
</evidence>
<feature type="compositionally biased region" description="Polar residues" evidence="1">
    <location>
        <begin position="31"/>
        <end position="58"/>
    </location>
</feature>
<dbReference type="RefSeq" id="WP_142554335.1">
    <property type="nucleotide sequence ID" value="NZ_VIFX01000033.1"/>
</dbReference>
<evidence type="ECO:0000313" key="4">
    <source>
        <dbReference type="Proteomes" id="UP000315759"/>
    </source>
</evidence>
<sequence>MRTRYLIGLIASAGAAVAVVVAPAASAEPNEVSNQPACTSTGQVGETGTSTTECQTPGNVEISAEAPDVPTWSYPWDDAFYGSALVIGGGERG</sequence>
<keyword evidence="4" id="KW-1185">Reference proteome</keyword>
<proteinExistence type="predicted"/>
<gene>
    <name evidence="3" type="ORF">D8S82_23105</name>
</gene>
<keyword evidence="2" id="KW-0732">Signal</keyword>
<feature type="signal peptide" evidence="2">
    <location>
        <begin position="1"/>
        <end position="27"/>
    </location>
</feature>
<dbReference type="Proteomes" id="UP000315759">
    <property type="component" value="Unassembled WGS sequence"/>
</dbReference>
<feature type="chain" id="PRO_5022086901" description="Keratin associated protein" evidence="2">
    <location>
        <begin position="28"/>
        <end position="93"/>
    </location>
</feature>
<dbReference type="EMBL" id="VIFX01000033">
    <property type="protein sequence ID" value="TQR84259.1"/>
    <property type="molecule type" value="Genomic_DNA"/>
</dbReference>
<organism evidence="3 4">
    <name type="scientific">Mycolicibacterium hodleri</name>
    <dbReference type="NCBI Taxonomy" id="49897"/>
    <lineage>
        <taxon>Bacteria</taxon>
        <taxon>Bacillati</taxon>
        <taxon>Actinomycetota</taxon>
        <taxon>Actinomycetes</taxon>
        <taxon>Mycobacteriales</taxon>
        <taxon>Mycobacteriaceae</taxon>
        <taxon>Mycolicibacterium</taxon>
    </lineage>
</organism>
<feature type="region of interest" description="Disordered" evidence="1">
    <location>
        <begin position="26"/>
        <end position="68"/>
    </location>
</feature>
<evidence type="ECO:0008006" key="5">
    <source>
        <dbReference type="Google" id="ProtNLM"/>
    </source>
</evidence>
<protein>
    <recommendedName>
        <fullName evidence="5">Keratin associated protein</fullName>
    </recommendedName>
</protein>
<comment type="caution">
    <text evidence="3">The sequence shown here is derived from an EMBL/GenBank/DDBJ whole genome shotgun (WGS) entry which is preliminary data.</text>
</comment>
<name>A0A544VWB4_9MYCO</name>